<organism evidence="1 2">
    <name type="scientific">Chaenocephalus aceratus</name>
    <name type="common">Blackfin icefish</name>
    <name type="synonym">Chaenichthys aceratus</name>
    <dbReference type="NCBI Taxonomy" id="36190"/>
    <lineage>
        <taxon>Eukaryota</taxon>
        <taxon>Metazoa</taxon>
        <taxon>Chordata</taxon>
        <taxon>Craniata</taxon>
        <taxon>Vertebrata</taxon>
        <taxon>Euteleostomi</taxon>
        <taxon>Actinopterygii</taxon>
        <taxon>Neopterygii</taxon>
        <taxon>Teleostei</taxon>
        <taxon>Neoteleostei</taxon>
        <taxon>Acanthomorphata</taxon>
        <taxon>Eupercaria</taxon>
        <taxon>Perciformes</taxon>
        <taxon>Notothenioidei</taxon>
        <taxon>Channichthyidae</taxon>
        <taxon>Chaenocephalus</taxon>
    </lineage>
</organism>
<evidence type="ECO:0000313" key="1">
    <source>
        <dbReference type="EMBL" id="KAI4828572.1"/>
    </source>
</evidence>
<keyword evidence="2" id="KW-1185">Reference proteome</keyword>
<accession>A0ACB9XNE6</accession>
<dbReference type="EMBL" id="CM043788">
    <property type="protein sequence ID" value="KAI4828572.1"/>
    <property type="molecule type" value="Genomic_DNA"/>
</dbReference>
<protein>
    <submittedName>
        <fullName evidence="1">Uncharacterized protein</fullName>
    </submittedName>
</protein>
<evidence type="ECO:0000313" key="2">
    <source>
        <dbReference type="Proteomes" id="UP001057452"/>
    </source>
</evidence>
<name>A0ACB9XNE6_CHAAC</name>
<gene>
    <name evidence="1" type="ORF">KUCAC02_022654</name>
</gene>
<proteinExistence type="predicted"/>
<dbReference type="Proteomes" id="UP001057452">
    <property type="component" value="Chromosome 4"/>
</dbReference>
<reference evidence="1" key="1">
    <citation type="submission" date="2022-05" db="EMBL/GenBank/DDBJ databases">
        <title>Chromosome-level genome of Chaenocephalus aceratus.</title>
        <authorList>
            <person name="Park H."/>
        </authorList>
    </citation>
    <scope>NUCLEOTIDE SEQUENCE</scope>
    <source>
        <strain evidence="1">KU_202001</strain>
    </source>
</reference>
<sequence length="80" mass="8461">MSHGKMTPDDVCSVKLLVTQSILHQLQLPQNFLPLTSQALAGMCLIADPGDCGAEGGEVISLWPQQGGWKRGGIACRMGP</sequence>
<comment type="caution">
    <text evidence="1">The sequence shown here is derived from an EMBL/GenBank/DDBJ whole genome shotgun (WGS) entry which is preliminary data.</text>
</comment>